<dbReference type="OrthoDB" id="7863585at2"/>
<keyword evidence="2" id="KW-0732">Signal</keyword>
<dbReference type="HOGENOM" id="CLU_141071_0_0_5"/>
<evidence type="ECO:0000313" key="3">
    <source>
        <dbReference type="EMBL" id="ABV94317.1"/>
    </source>
</evidence>
<proteinExistence type="predicted"/>
<sequence>MPMIRTCIAACLALVLIVTSEAMAVARGQMATAPGTVMVICHGSDTDIVRVDSRGQPITPGHTCPDCALLGLASLGAQGLELAKLDTQTRWRPTPLATSLWKTAPQQGGAPRAPPLPI</sequence>
<evidence type="ECO:0008006" key="5">
    <source>
        <dbReference type="Google" id="ProtNLM"/>
    </source>
</evidence>
<reference evidence="4" key="1">
    <citation type="journal article" date="2010" name="ISME J.">
        <title>The complete genome sequence of the algal symbiont Dinoroseobacter shibae: a hitchhiker's guide to life in the sea.</title>
        <authorList>
            <person name="Wagner-Dobler I."/>
            <person name="Ballhausen B."/>
            <person name="Berger M."/>
            <person name="Brinkhoff T."/>
            <person name="Buchholz I."/>
            <person name="Bunk B."/>
            <person name="Cypionka H."/>
            <person name="Daniel R."/>
            <person name="Drepper T."/>
            <person name="Gerdts G."/>
            <person name="Hahnke S."/>
            <person name="Han C."/>
            <person name="Jahn D."/>
            <person name="Kalhoefer D."/>
            <person name="Kiss H."/>
            <person name="Klenk H.P."/>
            <person name="Kyrpides N."/>
            <person name="Liebl W."/>
            <person name="Liesegang H."/>
            <person name="Meincke L."/>
            <person name="Pati A."/>
            <person name="Petersen J."/>
            <person name="Piekarski T."/>
            <person name="Pommerenke C."/>
            <person name="Pradella S."/>
            <person name="Pukall R."/>
            <person name="Rabus R."/>
            <person name="Stackebrandt E."/>
            <person name="Thole S."/>
            <person name="Thompson L."/>
            <person name="Tielen P."/>
            <person name="Tomasch J."/>
            <person name="von Jan M."/>
            <person name="Wanphrut N."/>
            <person name="Wichels A."/>
            <person name="Zech H."/>
            <person name="Simon M."/>
        </authorList>
    </citation>
    <scope>NUCLEOTIDE SEQUENCE [LARGE SCALE GENOMIC DNA]</scope>
    <source>
        <strain evidence="4">DSM 16493 / NCIMB 14021 / DFL 12</strain>
    </source>
</reference>
<gene>
    <name evidence="3" type="ordered locus">Dshi_2584</name>
</gene>
<keyword evidence="4" id="KW-1185">Reference proteome</keyword>
<feature type="chain" id="PRO_5002722739" description="DUF2946 domain-containing protein" evidence="2">
    <location>
        <begin position="25"/>
        <end position="118"/>
    </location>
</feature>
<evidence type="ECO:0000313" key="4">
    <source>
        <dbReference type="Proteomes" id="UP000006833"/>
    </source>
</evidence>
<accession>A8LHY3</accession>
<feature type="signal peptide" evidence="2">
    <location>
        <begin position="1"/>
        <end position="24"/>
    </location>
</feature>
<organism evidence="3 4">
    <name type="scientific">Dinoroseobacter shibae (strain DSM 16493 / NCIMB 14021 / DFL 12)</name>
    <dbReference type="NCBI Taxonomy" id="398580"/>
    <lineage>
        <taxon>Bacteria</taxon>
        <taxon>Pseudomonadati</taxon>
        <taxon>Pseudomonadota</taxon>
        <taxon>Alphaproteobacteria</taxon>
        <taxon>Rhodobacterales</taxon>
        <taxon>Roseobacteraceae</taxon>
        <taxon>Dinoroseobacter</taxon>
    </lineage>
</organism>
<dbReference type="AlphaFoldDB" id="A8LHY3"/>
<evidence type="ECO:0000256" key="1">
    <source>
        <dbReference type="SAM" id="MobiDB-lite"/>
    </source>
</evidence>
<protein>
    <recommendedName>
        <fullName evidence="5">DUF2946 domain-containing protein</fullName>
    </recommendedName>
</protein>
<evidence type="ECO:0000256" key="2">
    <source>
        <dbReference type="SAM" id="SignalP"/>
    </source>
</evidence>
<dbReference type="RefSeq" id="WP_012179245.1">
    <property type="nucleotide sequence ID" value="NC_009952.1"/>
</dbReference>
<dbReference type="STRING" id="398580.Dshi_2584"/>
<name>A8LHY3_DINSH</name>
<dbReference type="KEGG" id="dsh:Dshi_2584"/>
<dbReference type="EMBL" id="CP000830">
    <property type="protein sequence ID" value="ABV94317.1"/>
    <property type="molecule type" value="Genomic_DNA"/>
</dbReference>
<dbReference type="Proteomes" id="UP000006833">
    <property type="component" value="Chromosome"/>
</dbReference>
<feature type="region of interest" description="Disordered" evidence="1">
    <location>
        <begin position="98"/>
        <end position="118"/>
    </location>
</feature>